<dbReference type="Gene3D" id="1.20.5.170">
    <property type="match status" value="1"/>
</dbReference>
<reference evidence="3 4" key="1">
    <citation type="submission" date="2017-06" db="EMBL/GenBank/DDBJ databases">
        <title>Complete genome of Helicobacter apodemus.</title>
        <authorList>
            <person name="Cho S."/>
        </authorList>
    </citation>
    <scope>NUCLEOTIDE SEQUENCE [LARGE SCALE GENOMIC DNA]</scope>
    <source>
        <strain evidence="4">SNUVETPUB-15-01</strain>
    </source>
</reference>
<evidence type="ECO:0008006" key="5">
    <source>
        <dbReference type="Google" id="ProtNLM"/>
    </source>
</evidence>
<organism evidence="3 4">
    <name type="scientific">Helicobacter apodemus</name>
    <dbReference type="NCBI Taxonomy" id="135569"/>
    <lineage>
        <taxon>Bacteria</taxon>
        <taxon>Pseudomonadati</taxon>
        <taxon>Campylobacterota</taxon>
        <taxon>Epsilonproteobacteria</taxon>
        <taxon>Campylobacterales</taxon>
        <taxon>Helicobacteraceae</taxon>
        <taxon>Helicobacter</taxon>
    </lineage>
</organism>
<feature type="transmembrane region" description="Helical" evidence="2">
    <location>
        <begin position="117"/>
        <end position="141"/>
    </location>
</feature>
<dbReference type="Proteomes" id="UP000244890">
    <property type="component" value="Chromosome"/>
</dbReference>
<dbReference type="AlphaFoldDB" id="A0A2U8FEX2"/>
<accession>A0A2U8FEX2</accession>
<sequence>MQGNMMQVIQPNHTISQSTIALIMKLIKKSYKEEEQQEVLNDIVAIVDEVKRDNRISSELIREEVVEKLKGELATKDFVRAEIAGVKQELKQEIAKVEKEIAEVRANYRSLRQEMKFYAIGLGVLIIILQPKVFDFITAFLK</sequence>
<dbReference type="KEGG" id="had:CDV25_07945"/>
<evidence type="ECO:0000313" key="3">
    <source>
        <dbReference type="EMBL" id="AWI34704.1"/>
    </source>
</evidence>
<dbReference type="EMBL" id="CP021886">
    <property type="protein sequence ID" value="AWI34704.1"/>
    <property type="molecule type" value="Genomic_DNA"/>
</dbReference>
<keyword evidence="2" id="KW-0472">Membrane</keyword>
<protein>
    <recommendedName>
        <fullName evidence="5">DUF1640 domain-containing protein</fullName>
    </recommendedName>
</protein>
<gene>
    <name evidence="3" type="ORF">CDV25_07945</name>
</gene>
<evidence type="ECO:0000313" key="4">
    <source>
        <dbReference type="Proteomes" id="UP000244890"/>
    </source>
</evidence>
<dbReference type="RefSeq" id="WP_108911497.1">
    <property type="nucleotide sequence ID" value="NZ_CP021886.1"/>
</dbReference>
<keyword evidence="1" id="KW-0175">Coiled coil</keyword>
<keyword evidence="2" id="KW-0812">Transmembrane</keyword>
<name>A0A2U8FEX2_9HELI</name>
<keyword evidence="2" id="KW-1133">Transmembrane helix</keyword>
<feature type="coiled-coil region" evidence="1">
    <location>
        <begin position="80"/>
        <end position="114"/>
    </location>
</feature>
<dbReference type="OrthoDB" id="5328585at2"/>
<proteinExistence type="predicted"/>
<evidence type="ECO:0000256" key="1">
    <source>
        <dbReference type="SAM" id="Coils"/>
    </source>
</evidence>
<evidence type="ECO:0000256" key="2">
    <source>
        <dbReference type="SAM" id="Phobius"/>
    </source>
</evidence>